<dbReference type="EMBL" id="LR902033">
    <property type="protein sequence ID" value="CAD7249846.1"/>
    <property type="molecule type" value="Genomic_DNA"/>
</dbReference>
<organism evidence="2">
    <name type="scientific">Darwinula stevensoni</name>
    <dbReference type="NCBI Taxonomy" id="69355"/>
    <lineage>
        <taxon>Eukaryota</taxon>
        <taxon>Metazoa</taxon>
        <taxon>Ecdysozoa</taxon>
        <taxon>Arthropoda</taxon>
        <taxon>Crustacea</taxon>
        <taxon>Oligostraca</taxon>
        <taxon>Ostracoda</taxon>
        <taxon>Podocopa</taxon>
        <taxon>Podocopida</taxon>
        <taxon>Darwinulocopina</taxon>
        <taxon>Darwinuloidea</taxon>
        <taxon>Darwinulidae</taxon>
        <taxon>Darwinula</taxon>
    </lineage>
</organism>
<gene>
    <name evidence="2" type="ORF">DSTB1V02_LOCUS9632</name>
</gene>
<feature type="region of interest" description="Disordered" evidence="1">
    <location>
        <begin position="28"/>
        <end position="101"/>
    </location>
</feature>
<reference evidence="2" key="1">
    <citation type="submission" date="2020-11" db="EMBL/GenBank/DDBJ databases">
        <authorList>
            <person name="Tran Van P."/>
        </authorList>
    </citation>
    <scope>NUCLEOTIDE SEQUENCE</scope>
</reference>
<dbReference type="Proteomes" id="UP000677054">
    <property type="component" value="Unassembled WGS sequence"/>
</dbReference>
<name>A0A7R9A9G1_9CRUS</name>
<feature type="compositionally biased region" description="Basic and acidic residues" evidence="1">
    <location>
        <begin position="30"/>
        <end position="43"/>
    </location>
</feature>
<proteinExistence type="predicted"/>
<dbReference type="EMBL" id="CAJPEV010002516">
    <property type="protein sequence ID" value="CAG0897175.1"/>
    <property type="molecule type" value="Genomic_DNA"/>
</dbReference>
<protein>
    <submittedName>
        <fullName evidence="2">Uncharacterized protein</fullName>
    </submittedName>
</protein>
<sequence>MNVEAIPMNNYPKCLIYKGNQRENTCMEMNSEKRDPLEDESKMNENSFFEVSPVDSHTRKQKGLTPTEEEEEGEDKGDRDADHQVQIMEENEKLRRKHSEMKDMDPMISVLRERLAKLEKEEATLGQADLEFQENAGLYPTRRTSEKIVRKLQLGIVY</sequence>
<evidence type="ECO:0000313" key="3">
    <source>
        <dbReference type="Proteomes" id="UP000677054"/>
    </source>
</evidence>
<dbReference type="AlphaFoldDB" id="A0A7R9A9G1"/>
<keyword evidence="3" id="KW-1185">Reference proteome</keyword>
<accession>A0A7R9A9G1</accession>
<evidence type="ECO:0000313" key="2">
    <source>
        <dbReference type="EMBL" id="CAD7249846.1"/>
    </source>
</evidence>
<evidence type="ECO:0000256" key="1">
    <source>
        <dbReference type="SAM" id="MobiDB-lite"/>
    </source>
</evidence>